<feature type="chain" id="PRO_5046976398" evidence="1">
    <location>
        <begin position="28"/>
        <end position="324"/>
    </location>
</feature>
<comment type="caution">
    <text evidence="3">The sequence shown here is derived from an EMBL/GenBank/DDBJ whole genome shotgun (WGS) entry which is preliminary data.</text>
</comment>
<dbReference type="RefSeq" id="WP_209686692.1">
    <property type="nucleotide sequence ID" value="NZ_JAGGLU010000005.1"/>
</dbReference>
<evidence type="ECO:0000256" key="1">
    <source>
        <dbReference type="SAM" id="SignalP"/>
    </source>
</evidence>
<evidence type="ECO:0000259" key="2">
    <source>
        <dbReference type="Pfam" id="PF13529"/>
    </source>
</evidence>
<evidence type="ECO:0000313" key="4">
    <source>
        <dbReference type="Proteomes" id="UP001519292"/>
    </source>
</evidence>
<accession>A0ABS4ME43</accession>
<evidence type="ECO:0000313" key="3">
    <source>
        <dbReference type="EMBL" id="MBP2057951.1"/>
    </source>
</evidence>
<protein>
    <submittedName>
        <fullName evidence="3">Uncharacterized protein YvpB</fullName>
    </submittedName>
</protein>
<reference evidence="3 4" key="1">
    <citation type="submission" date="2021-03" db="EMBL/GenBank/DDBJ databases">
        <title>Genomic Encyclopedia of Type Strains, Phase IV (KMG-IV): sequencing the most valuable type-strain genomes for metagenomic binning, comparative biology and taxonomic classification.</title>
        <authorList>
            <person name="Goeker M."/>
        </authorList>
    </citation>
    <scope>NUCLEOTIDE SEQUENCE [LARGE SCALE GENOMIC DNA]</scope>
    <source>
        <strain evidence="3 4">DSM 101872</strain>
    </source>
</reference>
<feature type="signal peptide" evidence="1">
    <location>
        <begin position="1"/>
        <end position="27"/>
    </location>
</feature>
<dbReference type="Pfam" id="PF13529">
    <property type="entry name" value="Peptidase_C39_2"/>
    <property type="match status" value="1"/>
</dbReference>
<keyword evidence="4" id="KW-1185">Reference proteome</keyword>
<sequence>MKKISTTLAVALMAAGIFATDNLSVMAAPSTTSSTATSVNKGTKLAKNTYMTVAYKPNKHIHIYKMSKTGKFSRNGSLLENGYSHKIYNQKKNGKSTYYYLGNSKWVNAKNVIKTHIKHTRFNVLKKNANSREYYTSQYFPVFAPWGCASASLSMLMKYDNTFKNIPGANEQQKLTYMQNNLPRNKATGGQDGDPYTGAGFSRVILSYRLTQYAHKLGDKNIRDVSGISMTNLSKLVLSGHPVLYYGYSSYDASGARNHCKVIFGYSTKSNKFLVHDPLYQSKRFYKGGGGRNEYDLGPISWVKASHIAKEFVYPGGNNALTIK</sequence>
<gene>
    <name evidence="3" type="ORF">J2Z60_001126</name>
</gene>
<feature type="domain" description="Peptidase C39-like" evidence="2">
    <location>
        <begin position="144"/>
        <end position="278"/>
    </location>
</feature>
<dbReference type="Proteomes" id="UP001519292">
    <property type="component" value="Unassembled WGS sequence"/>
</dbReference>
<keyword evidence="1" id="KW-0732">Signal</keyword>
<dbReference type="EMBL" id="JAGGLU010000005">
    <property type="protein sequence ID" value="MBP2057951.1"/>
    <property type="molecule type" value="Genomic_DNA"/>
</dbReference>
<proteinExistence type="predicted"/>
<organism evidence="3 4">
    <name type="scientific">Lactobacillus colini</name>
    <dbReference type="NCBI Taxonomy" id="1819254"/>
    <lineage>
        <taxon>Bacteria</taxon>
        <taxon>Bacillati</taxon>
        <taxon>Bacillota</taxon>
        <taxon>Bacilli</taxon>
        <taxon>Lactobacillales</taxon>
        <taxon>Lactobacillaceae</taxon>
        <taxon>Lactobacillus</taxon>
    </lineage>
</organism>
<name>A0ABS4ME43_9LACO</name>
<dbReference type="Gene3D" id="3.90.70.10">
    <property type="entry name" value="Cysteine proteinases"/>
    <property type="match status" value="1"/>
</dbReference>
<dbReference type="InterPro" id="IPR039564">
    <property type="entry name" value="Peptidase_C39-like"/>
</dbReference>